<sequence length="43" mass="4688">MASPGTETIVAIVERFHAEMGRLTPDEAAGLFTADGYIQMMMK</sequence>
<accession>A0ABN2N175</accession>
<proteinExistence type="predicted"/>
<gene>
    <name evidence="1" type="ORF">GCM10009836_24230</name>
</gene>
<evidence type="ECO:0000313" key="1">
    <source>
        <dbReference type="EMBL" id="GAA1844007.1"/>
    </source>
</evidence>
<evidence type="ECO:0000313" key="2">
    <source>
        <dbReference type="Proteomes" id="UP001500449"/>
    </source>
</evidence>
<comment type="caution">
    <text evidence="1">The sequence shown here is derived from an EMBL/GenBank/DDBJ whole genome shotgun (WGS) entry which is preliminary data.</text>
</comment>
<reference evidence="1 2" key="1">
    <citation type="journal article" date="2019" name="Int. J. Syst. Evol. Microbiol.">
        <title>The Global Catalogue of Microorganisms (GCM) 10K type strain sequencing project: providing services to taxonomists for standard genome sequencing and annotation.</title>
        <authorList>
            <consortium name="The Broad Institute Genomics Platform"/>
            <consortium name="The Broad Institute Genome Sequencing Center for Infectious Disease"/>
            <person name="Wu L."/>
            <person name="Ma J."/>
        </authorList>
    </citation>
    <scope>NUCLEOTIDE SEQUENCE [LARGE SCALE GENOMIC DNA]</scope>
    <source>
        <strain evidence="1 2">JCM 16009</strain>
    </source>
</reference>
<dbReference type="Proteomes" id="UP001500449">
    <property type="component" value="Unassembled WGS sequence"/>
</dbReference>
<organism evidence="1 2">
    <name type="scientific">Pseudonocardia ailaonensis</name>
    <dbReference type="NCBI Taxonomy" id="367279"/>
    <lineage>
        <taxon>Bacteria</taxon>
        <taxon>Bacillati</taxon>
        <taxon>Actinomycetota</taxon>
        <taxon>Actinomycetes</taxon>
        <taxon>Pseudonocardiales</taxon>
        <taxon>Pseudonocardiaceae</taxon>
        <taxon>Pseudonocardia</taxon>
    </lineage>
</organism>
<keyword evidence="2" id="KW-1185">Reference proteome</keyword>
<protein>
    <recommendedName>
        <fullName evidence="3">Nuclear transport factor 2 family protein</fullName>
    </recommendedName>
</protein>
<evidence type="ECO:0008006" key="3">
    <source>
        <dbReference type="Google" id="ProtNLM"/>
    </source>
</evidence>
<dbReference type="EMBL" id="BAAAQK010000005">
    <property type="protein sequence ID" value="GAA1844007.1"/>
    <property type="molecule type" value="Genomic_DNA"/>
</dbReference>
<name>A0ABN2N175_9PSEU</name>
<dbReference type="RefSeq" id="WP_344415591.1">
    <property type="nucleotide sequence ID" value="NZ_BAAAQK010000005.1"/>
</dbReference>